<dbReference type="HOGENOM" id="CLU_618343_0_0_1"/>
<feature type="compositionally biased region" description="Polar residues" evidence="1">
    <location>
        <begin position="1"/>
        <end position="23"/>
    </location>
</feature>
<feature type="region of interest" description="Disordered" evidence="1">
    <location>
        <begin position="1"/>
        <end position="221"/>
    </location>
</feature>
<evidence type="ECO:0000256" key="1">
    <source>
        <dbReference type="SAM" id="MobiDB-lite"/>
    </source>
</evidence>
<feature type="compositionally biased region" description="Basic and acidic residues" evidence="1">
    <location>
        <begin position="72"/>
        <end position="94"/>
    </location>
</feature>
<feature type="compositionally biased region" description="Basic and acidic residues" evidence="1">
    <location>
        <begin position="163"/>
        <end position="200"/>
    </location>
</feature>
<protein>
    <submittedName>
        <fullName evidence="2">Uncharacterized protein</fullName>
    </submittedName>
</protein>
<comment type="caution">
    <text evidence="2">The sequence shown here is derived from an EMBL/GenBank/DDBJ whole genome shotgun (WGS) entry which is preliminary data.</text>
</comment>
<evidence type="ECO:0000313" key="2">
    <source>
        <dbReference type="EMBL" id="KGO74255.1"/>
    </source>
</evidence>
<feature type="compositionally biased region" description="Basic and acidic residues" evidence="1">
    <location>
        <begin position="132"/>
        <end position="146"/>
    </location>
</feature>
<evidence type="ECO:0000313" key="3">
    <source>
        <dbReference type="Proteomes" id="UP000030104"/>
    </source>
</evidence>
<reference evidence="2 3" key="1">
    <citation type="journal article" date="2015" name="Mol. Plant Microbe Interact.">
        <title>Genome, transcriptome, and functional analyses of Penicillium expansum provide new insights into secondary metabolism and pathogenicity.</title>
        <authorList>
            <person name="Ballester A.R."/>
            <person name="Marcet-Houben M."/>
            <person name="Levin E."/>
            <person name="Sela N."/>
            <person name="Selma-Lazaro C."/>
            <person name="Carmona L."/>
            <person name="Wisniewski M."/>
            <person name="Droby S."/>
            <person name="Gonzalez-Candelas L."/>
            <person name="Gabaldon T."/>
        </authorList>
    </citation>
    <scope>NUCLEOTIDE SEQUENCE [LARGE SCALE GENOMIC DNA]</scope>
    <source>
        <strain evidence="2 3">PHI-1</strain>
    </source>
</reference>
<dbReference type="AlphaFoldDB" id="A0A0A2LCC3"/>
<feature type="compositionally biased region" description="Low complexity" evidence="1">
    <location>
        <begin position="32"/>
        <end position="45"/>
    </location>
</feature>
<dbReference type="OrthoDB" id="10486740at2759"/>
<feature type="compositionally biased region" description="Basic and acidic residues" evidence="1">
    <location>
        <begin position="207"/>
        <end position="216"/>
    </location>
</feature>
<name>A0A0A2LCC3_PENIT</name>
<sequence>MTNAKSSRANNKIVRTQQTSSDQPLPIREAIPPGGRSSGRSGARPGRPPRKDSPDNHRNRRVIAGATPGSYRHTDGFKSRHDLDRQRSLDRFDNQDEYATQADDQDIGQPKSTIGRRRRSSDMIDPYARPQSGDRGRRTDDRHAGRSESGIGRRGRPNSSNNDHGRRTSRDQGQRSNGERRGRSESTRHDRGSDREESRRRSSSRRLISDRIRTEGSRPVSSKKLNKKYVTMIYTKRKPRIEISNTEIKSGKYNGEPAIYFRFKVDVRDSEKIKDRLAIKFHFKCDSPDVNVLKVSPQSIQTTSTSVEKSTNGGAELGIENVVRWVLSWGQTTAWTDQAFWQLKGHQLVYDVEASLKRTHARAPIIPVPFNLQFVISNPKKKFHIACDVDWAPRGLFTLPDDGWSSSWREVDMTNRAWEEIDFEKWTPQRWESKGTSVGFDAE</sequence>
<keyword evidence="3" id="KW-1185">Reference proteome</keyword>
<organism evidence="2 3">
    <name type="scientific">Penicillium italicum</name>
    <name type="common">Blue mold</name>
    <dbReference type="NCBI Taxonomy" id="40296"/>
    <lineage>
        <taxon>Eukaryota</taxon>
        <taxon>Fungi</taxon>
        <taxon>Dikarya</taxon>
        <taxon>Ascomycota</taxon>
        <taxon>Pezizomycotina</taxon>
        <taxon>Eurotiomycetes</taxon>
        <taxon>Eurotiomycetidae</taxon>
        <taxon>Eurotiales</taxon>
        <taxon>Aspergillaceae</taxon>
        <taxon>Penicillium</taxon>
    </lineage>
</organism>
<accession>A0A0A2LCC3</accession>
<proteinExistence type="predicted"/>
<dbReference type="Proteomes" id="UP000030104">
    <property type="component" value="Unassembled WGS sequence"/>
</dbReference>
<dbReference type="EMBL" id="JQGA01000699">
    <property type="protein sequence ID" value="KGO74255.1"/>
    <property type="molecule type" value="Genomic_DNA"/>
</dbReference>
<gene>
    <name evidence="2" type="ORF">PITC_085020</name>
</gene>